<dbReference type="GeneID" id="32902083"/>
<dbReference type="Proteomes" id="UP000249949">
    <property type="component" value="Chromosome"/>
</dbReference>
<organism evidence="1 2">
    <name type="scientific">Candidatus Nitrosomarinus catalinensis</name>
    <dbReference type="NCBI Taxonomy" id="1898749"/>
    <lineage>
        <taxon>Archaea</taxon>
        <taxon>Nitrososphaerota</taxon>
        <taxon>Nitrososphaeria</taxon>
        <taxon>Nitrosopumilales</taxon>
        <taxon>Nitrosopumilaceae</taxon>
        <taxon>Candidatus Nitrosomarinus</taxon>
    </lineage>
</organism>
<gene>
    <name evidence="1" type="ORF">NMSP_1641</name>
</gene>
<protein>
    <submittedName>
        <fullName evidence="1">Uncharacterized protein</fullName>
    </submittedName>
</protein>
<dbReference type="OrthoDB" id="3100at2157"/>
<dbReference type="EMBL" id="CP021324">
    <property type="protein sequence ID" value="ARS65240.1"/>
    <property type="molecule type" value="Genomic_DNA"/>
</dbReference>
<keyword evidence="2" id="KW-1185">Reference proteome</keyword>
<reference evidence="1 2" key="1">
    <citation type="journal article" date="2017" name="Environ. Microbiol.">
        <title>Genome and epigenome of a novel marine Thaumarchaeota strain suggest viral infection, phosphorothioation DNA modification and multiple restriction systems.</title>
        <authorList>
            <person name="Ahlgren N.A."/>
            <person name="Chen Y."/>
            <person name="Needham D.M."/>
            <person name="Parada A.E."/>
            <person name="Sachdeva R."/>
            <person name="Trinh V."/>
            <person name="Chen T."/>
            <person name="Fuhrman J.A."/>
        </authorList>
    </citation>
    <scope>NUCLEOTIDE SEQUENCE [LARGE SCALE GENOMIC DNA]</scope>
    <source>
        <strain evidence="1 2">SPOT01</strain>
    </source>
</reference>
<name>A0A2Z2HXI8_9ARCH</name>
<dbReference type="KEGG" id="nct:NMSP_1641"/>
<accession>A0A2Z2HXI8</accession>
<sequence>MGKKDKKEEQKPKKNNLKAFLKKRAPLYLAGIALIVISANGVLSEKHLDDFLIDLSEEEQIVVDILMQYNGPNESGLNVKDAIENKINEEYPNMKIFDDRNTRIHVVVTNITLEEYQVILNFKSDKGNDINYDWNVNIDSKEIKSNNPESKYIINLVDFYD</sequence>
<proteinExistence type="predicted"/>
<dbReference type="AlphaFoldDB" id="A0A2Z2HXI8"/>
<evidence type="ECO:0000313" key="1">
    <source>
        <dbReference type="EMBL" id="ARS65240.1"/>
    </source>
</evidence>
<dbReference type="RefSeq" id="WP_086908225.1">
    <property type="nucleotide sequence ID" value="NZ_CP021324.1"/>
</dbReference>
<evidence type="ECO:0000313" key="2">
    <source>
        <dbReference type="Proteomes" id="UP000249949"/>
    </source>
</evidence>